<gene>
    <name evidence="1" type="ORF">EOW65_03635</name>
</gene>
<keyword evidence="2" id="KW-1185">Reference proteome</keyword>
<evidence type="ECO:0000313" key="2">
    <source>
        <dbReference type="Proteomes" id="UP000286594"/>
    </source>
</evidence>
<name>A0A443LRZ4_9RHOB</name>
<organism evidence="1 2">
    <name type="scientific">Paenirhodobacter ferrireducens</name>
    <dbReference type="NCBI Taxonomy" id="1215032"/>
    <lineage>
        <taxon>Bacteria</taxon>
        <taxon>Pseudomonadati</taxon>
        <taxon>Pseudomonadota</taxon>
        <taxon>Alphaproteobacteria</taxon>
        <taxon>Rhodobacterales</taxon>
        <taxon>Rhodobacter group</taxon>
        <taxon>Paenirhodobacter</taxon>
    </lineage>
</organism>
<dbReference type="EMBL" id="SAVB01000003">
    <property type="protein sequence ID" value="RWR51953.1"/>
    <property type="molecule type" value="Genomic_DNA"/>
</dbReference>
<dbReference type="RefSeq" id="WP_128147638.1">
    <property type="nucleotide sequence ID" value="NZ_SAVB01000003.1"/>
</dbReference>
<dbReference type="Proteomes" id="UP000286594">
    <property type="component" value="Unassembled WGS sequence"/>
</dbReference>
<dbReference type="OrthoDB" id="9985350at2"/>
<proteinExistence type="predicted"/>
<sequence length="89" mass="9315">MNELSALRRLAMSSAKACASLHRRAGGTDAGIAAALEDKNALTAAIATAHRISARDVDRLTAPLVASDEPAPTPTLADIEHVRFMNLHG</sequence>
<dbReference type="AlphaFoldDB" id="A0A443LRZ4"/>
<reference evidence="1 2" key="1">
    <citation type="submission" date="2019-01" db="EMBL/GenBank/DDBJ databases">
        <title>Sinorhodobacter populi sp. nov. isolated from the symptomatic bark tissue of Populus euramericana canker.</title>
        <authorList>
            <person name="Xu G."/>
        </authorList>
    </citation>
    <scope>NUCLEOTIDE SEQUENCE [LARGE SCALE GENOMIC DNA]</scope>
    <source>
        <strain evidence="1 2">CCTCC AB2012026</strain>
    </source>
</reference>
<evidence type="ECO:0000313" key="1">
    <source>
        <dbReference type="EMBL" id="RWR51953.1"/>
    </source>
</evidence>
<accession>A0A443LRZ4</accession>
<protein>
    <submittedName>
        <fullName evidence="1">Uncharacterized protein</fullName>
    </submittedName>
</protein>
<comment type="caution">
    <text evidence="1">The sequence shown here is derived from an EMBL/GenBank/DDBJ whole genome shotgun (WGS) entry which is preliminary data.</text>
</comment>